<name>A0A081NVY7_9BACL</name>
<organism evidence="1 2">
    <name type="scientific">Paenibacillus tyrfis</name>
    <dbReference type="NCBI Taxonomy" id="1501230"/>
    <lineage>
        <taxon>Bacteria</taxon>
        <taxon>Bacillati</taxon>
        <taxon>Bacillota</taxon>
        <taxon>Bacilli</taxon>
        <taxon>Bacillales</taxon>
        <taxon>Paenibacillaceae</taxon>
        <taxon>Paenibacillus</taxon>
    </lineage>
</organism>
<dbReference type="eggNOG" id="ENOG502ZVBD">
    <property type="taxonomic scope" value="Bacteria"/>
</dbReference>
<protein>
    <submittedName>
        <fullName evidence="1">S-adenosylmethionine decarboxylase</fullName>
    </submittedName>
</protein>
<evidence type="ECO:0000313" key="2">
    <source>
        <dbReference type="Proteomes" id="UP000028123"/>
    </source>
</evidence>
<accession>A0A081NVY7</accession>
<dbReference type="OrthoDB" id="2594503at2"/>
<dbReference type="Proteomes" id="UP000028123">
    <property type="component" value="Unassembled WGS sequence"/>
</dbReference>
<dbReference type="EMBL" id="JNVM01000033">
    <property type="protein sequence ID" value="KEQ22610.1"/>
    <property type="molecule type" value="Genomic_DNA"/>
</dbReference>
<evidence type="ECO:0000313" key="1">
    <source>
        <dbReference type="EMBL" id="KEQ22610.1"/>
    </source>
</evidence>
<sequence>MKRFRKKLFMYLIVAVLIIWPVLQIAELIGHKAPPEKAEKLLYQVSLFQMELLGSYLQETGKLKDTDSLSALRQAVYSASFAHDHLALAYGETGLAKLDSLAQLMQYLLRLQVGGSRPLRAEEAQTLGDVSKLYADLYEAYAKLMSSGADIVGSQSDRLMKSDKAIADLLRKKLLQ</sequence>
<keyword evidence="2" id="KW-1185">Reference proteome</keyword>
<dbReference type="AlphaFoldDB" id="A0A081NVY7"/>
<gene>
    <name evidence="1" type="ORF">ET33_22150</name>
</gene>
<dbReference type="RefSeq" id="WP_036690641.1">
    <property type="nucleotide sequence ID" value="NZ_FYEP01000013.1"/>
</dbReference>
<proteinExistence type="predicted"/>
<reference evidence="1 2" key="1">
    <citation type="submission" date="2014-06" db="EMBL/GenBank/DDBJ databases">
        <title>Draft genome sequence of Paenibacillus sp. MSt1.</title>
        <authorList>
            <person name="Aw Y.K."/>
            <person name="Ong K.S."/>
            <person name="Gan H.M."/>
            <person name="Lee S.M."/>
        </authorList>
    </citation>
    <scope>NUCLEOTIDE SEQUENCE [LARGE SCALE GENOMIC DNA]</scope>
    <source>
        <strain evidence="1 2">MSt1</strain>
    </source>
</reference>
<comment type="caution">
    <text evidence="1">The sequence shown here is derived from an EMBL/GenBank/DDBJ whole genome shotgun (WGS) entry which is preliminary data.</text>
</comment>